<reference evidence="2 3" key="1">
    <citation type="journal article" date="2011" name="J. Bacteriol.">
        <title>Genome sequence of 'Pedosphaera parvula' Ellin514, an aerobic Verrucomicrobial isolate from pasture soil.</title>
        <authorList>
            <person name="Kant R."/>
            <person name="van Passel M.W."/>
            <person name="Sangwan P."/>
            <person name="Palva A."/>
            <person name="Lucas S."/>
            <person name="Copeland A."/>
            <person name="Lapidus A."/>
            <person name="Glavina Del Rio T."/>
            <person name="Dalin E."/>
            <person name="Tice H."/>
            <person name="Bruce D."/>
            <person name="Goodwin L."/>
            <person name="Pitluck S."/>
            <person name="Chertkov O."/>
            <person name="Larimer F.W."/>
            <person name="Land M.L."/>
            <person name="Hauser L."/>
            <person name="Brettin T.S."/>
            <person name="Detter J.C."/>
            <person name="Han S."/>
            <person name="de Vos W.M."/>
            <person name="Janssen P.H."/>
            <person name="Smidt H."/>
        </authorList>
    </citation>
    <scope>NUCLEOTIDE SEQUENCE [LARGE SCALE GENOMIC DNA]</scope>
    <source>
        <strain evidence="2 3">Ellin514</strain>
    </source>
</reference>
<comment type="caution">
    <text evidence="2">The sequence shown here is derived from an EMBL/GenBank/DDBJ whole genome shotgun (WGS) entry which is preliminary data.</text>
</comment>
<evidence type="ECO:0000256" key="1">
    <source>
        <dbReference type="SAM" id="MobiDB-lite"/>
    </source>
</evidence>
<dbReference type="EMBL" id="ABOX02000029">
    <property type="protein sequence ID" value="EEF59375.1"/>
    <property type="molecule type" value="Genomic_DNA"/>
</dbReference>
<dbReference type="AlphaFoldDB" id="B9XLH2"/>
<dbReference type="STRING" id="320771.Cflav_PD1923"/>
<proteinExistence type="predicted"/>
<accession>B9XLH2</accession>
<dbReference type="Proteomes" id="UP000003688">
    <property type="component" value="Unassembled WGS sequence"/>
</dbReference>
<dbReference type="RefSeq" id="WP_007416661.1">
    <property type="nucleotide sequence ID" value="NZ_ABOX02000029.1"/>
</dbReference>
<name>B9XLH2_PEDPL</name>
<organism evidence="2 3">
    <name type="scientific">Pedosphaera parvula (strain Ellin514)</name>
    <dbReference type="NCBI Taxonomy" id="320771"/>
    <lineage>
        <taxon>Bacteria</taxon>
        <taxon>Pseudomonadati</taxon>
        <taxon>Verrucomicrobiota</taxon>
        <taxon>Pedosphaerae</taxon>
        <taxon>Pedosphaerales</taxon>
        <taxon>Pedosphaeraceae</taxon>
        <taxon>Pedosphaera</taxon>
    </lineage>
</organism>
<protein>
    <submittedName>
        <fullName evidence="2">Uncharacterized protein</fullName>
    </submittedName>
</protein>
<feature type="region of interest" description="Disordered" evidence="1">
    <location>
        <begin position="106"/>
        <end position="137"/>
    </location>
</feature>
<sequence length="137" mass="15533">MGTLDLSGDGKAIVEYMKAFSHTFVSGREIARRAGGKKRYAEDRFWAMPILSRLVEEGVLESDNAGRFRLVQERPQNSKNKLNRHVAPQMLRILKSSGREFQTFDLGDYEEPPAIPPYPQHLLPDKHKTPPPSSRDG</sequence>
<evidence type="ECO:0000313" key="3">
    <source>
        <dbReference type="Proteomes" id="UP000003688"/>
    </source>
</evidence>
<gene>
    <name evidence="2" type="ORF">Cflav_PD1923</name>
</gene>
<keyword evidence="3" id="KW-1185">Reference proteome</keyword>
<evidence type="ECO:0000313" key="2">
    <source>
        <dbReference type="EMBL" id="EEF59375.1"/>
    </source>
</evidence>